<sequence length="82" mass="9506">MLSDMLREQRLKQHLTLRQLAAALNDRYQLNLSAGMLSRYENGTNVSMGNLFFIADFFDIDLTAYTKTFVEQHRSAMRISES</sequence>
<gene>
    <name evidence="2" type="ORF">JCM31185_05690</name>
</gene>
<dbReference type="Pfam" id="PF01381">
    <property type="entry name" value="HTH_3"/>
    <property type="match status" value="1"/>
</dbReference>
<feature type="domain" description="HTH cro/C1-type" evidence="1">
    <location>
        <begin position="6"/>
        <end position="65"/>
    </location>
</feature>
<dbReference type="InterPro" id="IPR001387">
    <property type="entry name" value="Cro/C1-type_HTH"/>
</dbReference>
<dbReference type="SUPFAM" id="SSF47413">
    <property type="entry name" value="lambda repressor-like DNA-binding domains"/>
    <property type="match status" value="1"/>
</dbReference>
<protein>
    <recommendedName>
        <fullName evidence="1">HTH cro/C1-type domain-containing protein</fullName>
    </recommendedName>
</protein>
<reference evidence="2 3" key="1">
    <citation type="submission" date="2022-03" db="EMBL/GenBank/DDBJ databases">
        <title>Draft genome sequence of Furfurilactobacillus curtus JCM 31185.</title>
        <authorList>
            <person name="Suzuki S."/>
            <person name="Endo A."/>
            <person name="Kajikawa A."/>
        </authorList>
    </citation>
    <scope>NUCLEOTIDE SEQUENCE [LARGE SCALE GENOMIC DNA]</scope>
    <source>
        <strain evidence="2 3">JCM 31185</strain>
    </source>
</reference>
<proteinExistence type="predicted"/>
<evidence type="ECO:0000313" key="3">
    <source>
        <dbReference type="Proteomes" id="UP001628078"/>
    </source>
</evidence>
<dbReference type="EMBL" id="BQXO01000001">
    <property type="protein sequence ID" value="GKT05280.1"/>
    <property type="molecule type" value="Genomic_DNA"/>
</dbReference>
<evidence type="ECO:0000313" key="2">
    <source>
        <dbReference type="EMBL" id="GKT05280.1"/>
    </source>
</evidence>
<keyword evidence="3" id="KW-1185">Reference proteome</keyword>
<evidence type="ECO:0000259" key="1">
    <source>
        <dbReference type="PROSITE" id="PS50943"/>
    </source>
</evidence>
<dbReference type="Proteomes" id="UP001628078">
    <property type="component" value="Unassembled WGS sequence"/>
</dbReference>
<dbReference type="CDD" id="cd00093">
    <property type="entry name" value="HTH_XRE"/>
    <property type="match status" value="1"/>
</dbReference>
<accession>A0ABQ5JMS4</accession>
<organism evidence="2 3">
    <name type="scientific">Furfurilactobacillus curtus</name>
    <dbReference type="NCBI Taxonomy" id="1746200"/>
    <lineage>
        <taxon>Bacteria</taxon>
        <taxon>Bacillati</taxon>
        <taxon>Bacillota</taxon>
        <taxon>Bacilli</taxon>
        <taxon>Lactobacillales</taxon>
        <taxon>Lactobacillaceae</taxon>
        <taxon>Furfurilactobacillus</taxon>
    </lineage>
</organism>
<dbReference type="Gene3D" id="1.10.260.40">
    <property type="entry name" value="lambda repressor-like DNA-binding domains"/>
    <property type="match status" value="1"/>
</dbReference>
<comment type="caution">
    <text evidence="2">The sequence shown here is derived from an EMBL/GenBank/DDBJ whole genome shotgun (WGS) entry which is preliminary data.</text>
</comment>
<dbReference type="PROSITE" id="PS50943">
    <property type="entry name" value="HTH_CROC1"/>
    <property type="match status" value="1"/>
</dbReference>
<name>A0ABQ5JMS4_9LACO</name>
<dbReference type="SMART" id="SM00530">
    <property type="entry name" value="HTH_XRE"/>
    <property type="match status" value="1"/>
</dbReference>
<dbReference type="InterPro" id="IPR010982">
    <property type="entry name" value="Lambda_DNA-bd_dom_sf"/>
</dbReference>
<dbReference type="RefSeq" id="WP_407882529.1">
    <property type="nucleotide sequence ID" value="NZ_BQXO01000001.1"/>
</dbReference>